<gene>
    <name evidence="3" type="ordered locus">MLP_36630</name>
</gene>
<evidence type="ECO:0000313" key="4">
    <source>
        <dbReference type="Proteomes" id="UP000007947"/>
    </source>
</evidence>
<evidence type="ECO:0000313" key="3">
    <source>
        <dbReference type="EMBL" id="BAK36677.1"/>
    </source>
</evidence>
<dbReference type="InterPro" id="IPR024071">
    <property type="entry name" value="S-Me-THD_C_sf"/>
</dbReference>
<dbReference type="InterPro" id="IPR010318">
    <property type="entry name" value="S-Me-THD_N"/>
</dbReference>
<evidence type="ECO:0000259" key="2">
    <source>
        <dbReference type="Pfam" id="PF20906"/>
    </source>
</evidence>
<dbReference type="HOGENOM" id="CLU_038930_3_0_11"/>
<dbReference type="eggNOG" id="COG3535">
    <property type="taxonomic scope" value="Bacteria"/>
</dbReference>
<proteinExistence type="predicted"/>
<organism evidence="3 4">
    <name type="scientific">Microlunatus phosphovorus (strain ATCC 700054 / DSM 10555 / JCM 9379 / NBRC 101784 / NCIMB 13414 / VKM Ac-1990 / NM-1)</name>
    <dbReference type="NCBI Taxonomy" id="1032480"/>
    <lineage>
        <taxon>Bacteria</taxon>
        <taxon>Bacillati</taxon>
        <taxon>Actinomycetota</taxon>
        <taxon>Actinomycetes</taxon>
        <taxon>Propionibacteriales</taxon>
        <taxon>Propionibacteriaceae</taxon>
        <taxon>Microlunatus</taxon>
    </lineage>
</organism>
<dbReference type="STRING" id="1032480.MLP_36630"/>
<dbReference type="Gene3D" id="3.40.1610.10">
    <property type="entry name" value="CV3147-like domain"/>
    <property type="match status" value="1"/>
</dbReference>
<accession>F5XP37</accession>
<evidence type="ECO:0000259" key="1">
    <source>
        <dbReference type="Pfam" id="PF06032"/>
    </source>
</evidence>
<feature type="domain" description="S-Me-THD-like C-terminal" evidence="2">
    <location>
        <begin position="169"/>
        <end position="341"/>
    </location>
</feature>
<dbReference type="KEGG" id="mph:MLP_36630"/>
<reference evidence="3 4" key="1">
    <citation type="submission" date="2011-05" db="EMBL/GenBank/DDBJ databases">
        <title>Whole genome sequence of Microlunatus phosphovorus NM-1.</title>
        <authorList>
            <person name="Hosoyama A."/>
            <person name="Sasaki K."/>
            <person name="Harada T."/>
            <person name="Igarashi R."/>
            <person name="Kawakoshi A."/>
            <person name="Sasagawa M."/>
            <person name="Fukada J."/>
            <person name="Nakamura S."/>
            <person name="Katano Y."/>
            <person name="Hanada S."/>
            <person name="Kamagata Y."/>
            <person name="Nakamura N."/>
            <person name="Yamazaki S."/>
            <person name="Fujita N."/>
        </authorList>
    </citation>
    <scope>NUCLEOTIDE SEQUENCE [LARGE SCALE GENOMIC DNA]</scope>
    <source>
        <strain evidence="4">ATCC 700054 / DSM 10555 / JCM 9379 / NBRC 101784 / NCIMB 13414 / VKM Ac-1990 / NM-1</strain>
    </source>
</reference>
<dbReference type="SUPFAM" id="SSF160991">
    <property type="entry name" value="CV3147-like"/>
    <property type="match status" value="1"/>
</dbReference>
<dbReference type="Proteomes" id="UP000007947">
    <property type="component" value="Chromosome"/>
</dbReference>
<dbReference type="Pfam" id="PF20906">
    <property type="entry name" value="S-Me-THD_C"/>
    <property type="match status" value="1"/>
</dbReference>
<dbReference type="InterPro" id="IPR027479">
    <property type="entry name" value="S-Me-THD_N_sf"/>
</dbReference>
<dbReference type="EMBL" id="AP012204">
    <property type="protein sequence ID" value="BAK36677.1"/>
    <property type="molecule type" value="Genomic_DNA"/>
</dbReference>
<name>F5XP37_MICPN</name>
<evidence type="ECO:0008006" key="5">
    <source>
        <dbReference type="Google" id="ProtNLM"/>
    </source>
</evidence>
<dbReference type="RefSeq" id="WP_013864526.1">
    <property type="nucleotide sequence ID" value="NC_015635.1"/>
</dbReference>
<protein>
    <recommendedName>
        <fullName evidence="5">DUF917 domain-containing protein</fullName>
    </recommendedName>
</protein>
<dbReference type="AlphaFoldDB" id="F5XP37"/>
<dbReference type="Pfam" id="PF06032">
    <property type="entry name" value="S-Me-THD_N"/>
    <property type="match status" value="1"/>
</dbReference>
<dbReference type="InterPro" id="IPR048350">
    <property type="entry name" value="S-Me-THD-like_C"/>
</dbReference>
<feature type="domain" description="S-Me-THD N-terminal" evidence="1">
    <location>
        <begin position="8"/>
        <end position="160"/>
    </location>
</feature>
<dbReference type="Gene3D" id="2.40.390.10">
    <property type="entry name" value="CV3147-like"/>
    <property type="match status" value="1"/>
</dbReference>
<keyword evidence="4" id="KW-1185">Reference proteome</keyword>
<sequence>MSTQLSDTDLEDILNGACLYGAGGGGPYTLGQSLVADIKAGKKPVRLATPAEMTGTDSCCVSGGVGSPSAAAKGFDLHTARTAFDQLASTWGRPFTHVMPIELGAANTILPMTVAAVEGIPILDAAGAYRAVPQITQTAFALHGLPVGGVVLANATQQVAFTAGSAADTDATMRAIISGGTFTDDAGLALWAMDAAAAQRGSLTGTTESARRLGAALRTALQAGQDPVAAVAASLQGRVLIKGTVADEQQQMGEGTDTGLLVIKDEAGREVSVVSQNENLVAWSADSTRPAALAPDLIVTMTVDGQPFSNADLQLADGKQVAVIVAPTAAAMREPAMIAAFLPVIRSAGYYGAWFGV</sequence>